<dbReference type="EMBL" id="PXYV01000006">
    <property type="protein sequence ID" value="PSR23398.1"/>
    <property type="molecule type" value="Genomic_DNA"/>
</dbReference>
<accession>A0A2T2WMD7</accession>
<gene>
    <name evidence="1" type="ORF">C7B45_03550</name>
</gene>
<comment type="caution">
    <text evidence="1">The sequence shown here is derived from an EMBL/GenBank/DDBJ whole genome shotgun (WGS) entry which is preliminary data.</text>
</comment>
<evidence type="ECO:0000313" key="1">
    <source>
        <dbReference type="EMBL" id="PSR23398.1"/>
    </source>
</evidence>
<proteinExistence type="predicted"/>
<dbReference type="Proteomes" id="UP000241848">
    <property type="component" value="Unassembled WGS sequence"/>
</dbReference>
<protein>
    <submittedName>
        <fullName evidence="1">Uncharacterized protein</fullName>
    </submittedName>
</protein>
<dbReference type="AlphaFoldDB" id="A0A2T2WMD7"/>
<organism evidence="1 2">
    <name type="scientific">Sulfobacillus acidophilus</name>
    <dbReference type="NCBI Taxonomy" id="53633"/>
    <lineage>
        <taxon>Bacteria</taxon>
        <taxon>Bacillati</taxon>
        <taxon>Bacillota</taxon>
        <taxon>Clostridia</taxon>
        <taxon>Eubacteriales</taxon>
        <taxon>Clostridiales Family XVII. Incertae Sedis</taxon>
        <taxon>Sulfobacillus</taxon>
    </lineage>
</organism>
<evidence type="ECO:0000313" key="2">
    <source>
        <dbReference type="Proteomes" id="UP000241848"/>
    </source>
</evidence>
<name>A0A2T2WMD7_9FIRM</name>
<sequence length="178" mass="19327">MTDVALYVIIHVSDESPTVETITVEQLWTDPRLAAGDERDMLSAVRALDRRGVARDAASPTILVLGSAAEFRRQLAAWYWDTPLPPAARDSVQALLGWQHPLGDDPDNAGLRALWTYLVEAGGVEIVAGMAPGDFARWVAFGGYPRGLTPLDAQDPVPEDNDVNVVCDILTDRCFVLG</sequence>
<reference evidence="1 2" key="1">
    <citation type="journal article" date="2014" name="BMC Genomics">
        <title>Comparison of environmental and isolate Sulfobacillus genomes reveals diverse carbon, sulfur, nitrogen, and hydrogen metabolisms.</title>
        <authorList>
            <person name="Justice N.B."/>
            <person name="Norman A."/>
            <person name="Brown C.T."/>
            <person name="Singh A."/>
            <person name="Thomas B.C."/>
            <person name="Banfield J.F."/>
        </authorList>
    </citation>
    <scope>NUCLEOTIDE SEQUENCE [LARGE SCALE GENOMIC DNA]</scope>
    <source>
        <strain evidence="1">AMDSBA3</strain>
    </source>
</reference>